<protein>
    <submittedName>
        <fullName evidence="3">Uncharacterized protein</fullName>
    </submittedName>
</protein>
<feature type="transmembrane region" description="Helical" evidence="1">
    <location>
        <begin position="166"/>
        <end position="185"/>
    </location>
</feature>
<feature type="transmembrane region" description="Helical" evidence="1">
    <location>
        <begin position="274"/>
        <end position="297"/>
    </location>
</feature>
<keyword evidence="1" id="KW-1133">Transmembrane helix</keyword>
<feature type="transmembrane region" description="Helical" evidence="1">
    <location>
        <begin position="205"/>
        <end position="224"/>
    </location>
</feature>
<reference evidence="3" key="1">
    <citation type="journal article" date="2020" name="Stud. Mycol.">
        <title>101 Dothideomycetes genomes: a test case for predicting lifestyles and emergence of pathogens.</title>
        <authorList>
            <person name="Haridas S."/>
            <person name="Albert R."/>
            <person name="Binder M."/>
            <person name="Bloem J."/>
            <person name="Labutti K."/>
            <person name="Salamov A."/>
            <person name="Andreopoulos B."/>
            <person name="Baker S."/>
            <person name="Barry K."/>
            <person name="Bills G."/>
            <person name="Bluhm B."/>
            <person name="Cannon C."/>
            <person name="Castanera R."/>
            <person name="Culley D."/>
            <person name="Daum C."/>
            <person name="Ezra D."/>
            <person name="Gonzalez J."/>
            <person name="Henrissat B."/>
            <person name="Kuo A."/>
            <person name="Liang C."/>
            <person name="Lipzen A."/>
            <person name="Lutzoni F."/>
            <person name="Magnuson J."/>
            <person name="Mondo S."/>
            <person name="Nolan M."/>
            <person name="Ohm R."/>
            <person name="Pangilinan J."/>
            <person name="Park H.-J."/>
            <person name="Ramirez L."/>
            <person name="Alfaro M."/>
            <person name="Sun H."/>
            <person name="Tritt A."/>
            <person name="Yoshinaga Y."/>
            <person name="Zwiers L.-H."/>
            <person name="Turgeon B."/>
            <person name="Goodwin S."/>
            <person name="Spatafora J."/>
            <person name="Crous P."/>
            <person name="Grigoriev I."/>
        </authorList>
    </citation>
    <scope>NUCLEOTIDE SEQUENCE</scope>
    <source>
        <strain evidence="3">CBS 109.77</strain>
    </source>
</reference>
<evidence type="ECO:0000313" key="4">
    <source>
        <dbReference type="Proteomes" id="UP000799757"/>
    </source>
</evidence>
<keyword evidence="1" id="KW-0472">Membrane</keyword>
<organism evidence="3 4">
    <name type="scientific">Melanomma pulvis-pyrius CBS 109.77</name>
    <dbReference type="NCBI Taxonomy" id="1314802"/>
    <lineage>
        <taxon>Eukaryota</taxon>
        <taxon>Fungi</taxon>
        <taxon>Dikarya</taxon>
        <taxon>Ascomycota</taxon>
        <taxon>Pezizomycotina</taxon>
        <taxon>Dothideomycetes</taxon>
        <taxon>Pleosporomycetidae</taxon>
        <taxon>Pleosporales</taxon>
        <taxon>Melanommataceae</taxon>
        <taxon>Melanomma</taxon>
    </lineage>
</organism>
<dbReference type="OrthoDB" id="3669546at2759"/>
<feature type="transmembrane region" description="Helical" evidence="1">
    <location>
        <begin position="128"/>
        <end position="145"/>
    </location>
</feature>
<keyword evidence="1" id="KW-0812">Transmembrane</keyword>
<gene>
    <name evidence="3" type="ORF">K505DRAFT_380622</name>
</gene>
<evidence type="ECO:0000256" key="1">
    <source>
        <dbReference type="SAM" id="Phobius"/>
    </source>
</evidence>
<dbReference type="EMBL" id="MU002623">
    <property type="protein sequence ID" value="KAF2785882.1"/>
    <property type="molecule type" value="Genomic_DNA"/>
</dbReference>
<dbReference type="Proteomes" id="UP000799757">
    <property type="component" value="Unassembled WGS sequence"/>
</dbReference>
<evidence type="ECO:0000256" key="2">
    <source>
        <dbReference type="SAM" id="SignalP"/>
    </source>
</evidence>
<accession>A0A6A6WP53</accession>
<dbReference type="AlphaFoldDB" id="A0A6A6WP53"/>
<feature type="chain" id="PRO_5025681958" evidence="2">
    <location>
        <begin position="19"/>
        <end position="578"/>
    </location>
</feature>
<name>A0A6A6WP53_9PLEO</name>
<keyword evidence="2" id="KW-0732">Signal</keyword>
<proteinExistence type="predicted"/>
<keyword evidence="4" id="KW-1185">Reference proteome</keyword>
<sequence>MQWPVWLCRALCATLSCSLGPRAHPSSQLAVVERLEVTTFVTQYLSAAVTTTVTLTVGVVATPVPRDYALPDVPTAIPAAVLSRPGPYDYSDTATSVASARTLFAVSALLTSLGQWASEPICVTPWQIFKALLLLCLATSFPFFYRAKFYNRYYLGVVFEDLRLGLVSGSNILWFFILYLVHSLTADTNRVSAFAFLAAHLANMADTHPGILVSCFAWIGTWWNERHCRQGYGLFVALWREVQKPLGSTCLVFLCVFVQATHQLPEVAAMLLDTYATVAVAGFTVAGHSFLILAWIYRFAIRGPLVMLALILQHVVTKAWPTRALAAIQFWLTIRFGPSRLTAAANLTLGERIALLDLVDEQRELLDAFNAKTVVALGERCVQYRETIQALIKDDNYLRRCLDAICNHAILQQYGNRALAFGVNTERGPVRSARFQFTPALSAATGLFYDLSLSAADKALYPLDACFGHRVLRGKGFRRFAFNSALANSGVGYVDDLFQKDAWGLEARFPGVQLPAYDSPGDPFAARCSPRDEAPLVTTTTTTTTTLLEDRVLAGEAMDVFAEMMEREASAGRMPGRA</sequence>
<feature type="signal peptide" evidence="2">
    <location>
        <begin position="1"/>
        <end position="18"/>
    </location>
</feature>
<evidence type="ECO:0000313" key="3">
    <source>
        <dbReference type="EMBL" id="KAF2785882.1"/>
    </source>
</evidence>